<reference evidence="5 6" key="1">
    <citation type="journal article" date="2019" name="Nat. Ecol. Evol.">
        <title>Megaphylogeny resolves global patterns of mushroom evolution.</title>
        <authorList>
            <person name="Varga T."/>
            <person name="Krizsan K."/>
            <person name="Foldi C."/>
            <person name="Dima B."/>
            <person name="Sanchez-Garcia M."/>
            <person name="Sanchez-Ramirez S."/>
            <person name="Szollosi G.J."/>
            <person name="Szarkandi J.G."/>
            <person name="Papp V."/>
            <person name="Albert L."/>
            <person name="Andreopoulos W."/>
            <person name="Angelini C."/>
            <person name="Antonin V."/>
            <person name="Barry K.W."/>
            <person name="Bougher N.L."/>
            <person name="Buchanan P."/>
            <person name="Buyck B."/>
            <person name="Bense V."/>
            <person name="Catcheside P."/>
            <person name="Chovatia M."/>
            <person name="Cooper J."/>
            <person name="Damon W."/>
            <person name="Desjardin D."/>
            <person name="Finy P."/>
            <person name="Geml J."/>
            <person name="Haridas S."/>
            <person name="Hughes K."/>
            <person name="Justo A."/>
            <person name="Karasinski D."/>
            <person name="Kautmanova I."/>
            <person name="Kiss B."/>
            <person name="Kocsube S."/>
            <person name="Kotiranta H."/>
            <person name="LaButti K.M."/>
            <person name="Lechner B.E."/>
            <person name="Liimatainen K."/>
            <person name="Lipzen A."/>
            <person name="Lukacs Z."/>
            <person name="Mihaltcheva S."/>
            <person name="Morgado L.N."/>
            <person name="Niskanen T."/>
            <person name="Noordeloos M.E."/>
            <person name="Ohm R.A."/>
            <person name="Ortiz-Santana B."/>
            <person name="Ovrebo C."/>
            <person name="Racz N."/>
            <person name="Riley R."/>
            <person name="Savchenko A."/>
            <person name="Shiryaev A."/>
            <person name="Soop K."/>
            <person name="Spirin V."/>
            <person name="Szebenyi C."/>
            <person name="Tomsovsky M."/>
            <person name="Tulloss R.E."/>
            <person name="Uehling J."/>
            <person name="Grigoriev I.V."/>
            <person name="Vagvolgyi C."/>
            <person name="Papp T."/>
            <person name="Martin F.M."/>
            <person name="Miettinen O."/>
            <person name="Hibbett D.S."/>
            <person name="Nagy L.G."/>
        </authorList>
    </citation>
    <scope>NUCLEOTIDE SEQUENCE [LARGE SCALE GENOMIC DNA]</scope>
    <source>
        <strain evidence="5 6">CBS 309.79</strain>
    </source>
</reference>
<evidence type="ECO:0000256" key="1">
    <source>
        <dbReference type="ARBA" id="ARBA00009451"/>
    </source>
</evidence>
<organism evidence="5 6">
    <name type="scientific">Pterulicium gracile</name>
    <dbReference type="NCBI Taxonomy" id="1884261"/>
    <lineage>
        <taxon>Eukaryota</taxon>
        <taxon>Fungi</taxon>
        <taxon>Dikarya</taxon>
        <taxon>Basidiomycota</taxon>
        <taxon>Agaricomycotina</taxon>
        <taxon>Agaricomycetes</taxon>
        <taxon>Agaricomycetidae</taxon>
        <taxon>Agaricales</taxon>
        <taxon>Pleurotineae</taxon>
        <taxon>Pterulaceae</taxon>
        <taxon>Pterulicium</taxon>
    </lineage>
</organism>
<dbReference type="Pfam" id="PF00237">
    <property type="entry name" value="Ribosomal_L22"/>
    <property type="match status" value="1"/>
</dbReference>
<dbReference type="InterPro" id="IPR001063">
    <property type="entry name" value="Ribosomal_uL22"/>
</dbReference>
<dbReference type="OrthoDB" id="416470at2759"/>
<dbReference type="Gene3D" id="3.90.470.10">
    <property type="entry name" value="Ribosomal protein L22/L17"/>
    <property type="match status" value="1"/>
</dbReference>
<dbReference type="STRING" id="1884261.A0A5C3QVP4"/>
<dbReference type="InterPro" id="IPR047867">
    <property type="entry name" value="Ribosomal_uL22_bac/org-type"/>
</dbReference>
<gene>
    <name evidence="5" type="ORF">BDV98DRAFT_561046</name>
</gene>
<dbReference type="InterPro" id="IPR036394">
    <property type="entry name" value="Ribosomal_uL22_sf"/>
</dbReference>
<comment type="similarity">
    <text evidence="1 4">Belongs to the universal ribosomal protein uL22 family.</text>
</comment>
<dbReference type="PANTHER" id="PTHR13501">
    <property type="entry name" value="CHLOROPLAST 50S RIBOSOMAL PROTEIN L22-RELATED"/>
    <property type="match status" value="1"/>
</dbReference>
<dbReference type="AlphaFoldDB" id="A0A5C3QVP4"/>
<keyword evidence="6" id="KW-1185">Reference proteome</keyword>
<protein>
    <submittedName>
        <fullName evidence="5">Ribosomal protein L22/L17</fullName>
    </submittedName>
</protein>
<dbReference type="GO" id="GO:0005762">
    <property type="term" value="C:mitochondrial large ribosomal subunit"/>
    <property type="evidence" value="ECO:0007669"/>
    <property type="project" value="TreeGrafter"/>
</dbReference>
<evidence type="ECO:0000313" key="5">
    <source>
        <dbReference type="EMBL" id="TFL06022.1"/>
    </source>
</evidence>
<accession>A0A5C3QVP4</accession>
<evidence type="ECO:0000256" key="3">
    <source>
        <dbReference type="ARBA" id="ARBA00023274"/>
    </source>
</evidence>
<evidence type="ECO:0000313" key="6">
    <source>
        <dbReference type="Proteomes" id="UP000305067"/>
    </source>
</evidence>
<proteinExistence type="inferred from homology"/>
<dbReference type="GO" id="GO:0006412">
    <property type="term" value="P:translation"/>
    <property type="evidence" value="ECO:0007669"/>
    <property type="project" value="InterPro"/>
</dbReference>
<sequence length="258" mass="29615">MQRGTQCLRTVLSQSLHTPQYAAQRQIHSTPSHSASFGNPINWLQRKIVPTLREKATPEQLAAERQQAASEEGKRSLFDTVAKQEKKAKVEKKEFDPYGPVVVKKPRVESHKYSTANFKISHRKLNMLGRQIAGKPIDYAVLQMQFSEKRASTRIKSMLLTAKNHAIRYKRLDAPKLVVSEAWVSKGPKSLKRFEPRGRGHFGVRVHPDSRMHVVLREGKTVEEKKKAELERKLRRIVSANAVREDKPIRNASPMWVW</sequence>
<name>A0A5C3QVP4_9AGAR</name>
<dbReference type="GO" id="GO:0003735">
    <property type="term" value="F:structural constituent of ribosome"/>
    <property type="evidence" value="ECO:0007669"/>
    <property type="project" value="InterPro"/>
</dbReference>
<dbReference type="Proteomes" id="UP000305067">
    <property type="component" value="Unassembled WGS sequence"/>
</dbReference>
<keyword evidence="3 4" id="KW-0687">Ribonucleoprotein</keyword>
<evidence type="ECO:0000256" key="2">
    <source>
        <dbReference type="ARBA" id="ARBA00022980"/>
    </source>
</evidence>
<dbReference type="PANTHER" id="PTHR13501:SF8">
    <property type="entry name" value="LARGE RIBOSOMAL SUBUNIT PROTEIN UL22M"/>
    <property type="match status" value="1"/>
</dbReference>
<keyword evidence="2 4" id="KW-0689">Ribosomal protein</keyword>
<dbReference type="EMBL" id="ML178816">
    <property type="protein sequence ID" value="TFL06022.1"/>
    <property type="molecule type" value="Genomic_DNA"/>
</dbReference>
<evidence type="ECO:0000256" key="4">
    <source>
        <dbReference type="RuleBase" id="RU004005"/>
    </source>
</evidence>
<dbReference type="SUPFAM" id="SSF54843">
    <property type="entry name" value="Ribosomal protein L22"/>
    <property type="match status" value="1"/>
</dbReference>